<name>A0A4R8LC83_9BURK</name>
<gene>
    <name evidence="2" type="ORF">BX592_12454</name>
</gene>
<evidence type="ECO:0008006" key="4">
    <source>
        <dbReference type="Google" id="ProtNLM"/>
    </source>
</evidence>
<dbReference type="PANTHER" id="PTHR30097:SF4">
    <property type="entry name" value="SLR6042 PROTEIN"/>
    <property type="match status" value="1"/>
</dbReference>
<dbReference type="Proteomes" id="UP000295509">
    <property type="component" value="Unassembled WGS sequence"/>
</dbReference>
<dbReference type="RefSeq" id="WP_134196111.1">
    <property type="nucleotide sequence ID" value="NZ_JBHLUW010000036.1"/>
</dbReference>
<dbReference type="GO" id="GO:0030313">
    <property type="term" value="C:cell envelope"/>
    <property type="evidence" value="ECO:0007669"/>
    <property type="project" value="TreeGrafter"/>
</dbReference>
<dbReference type="InterPro" id="IPR051909">
    <property type="entry name" value="MFP_Cation_Efflux"/>
</dbReference>
<organism evidence="2 3">
    <name type="scientific">Paraburkholderia rhizosphaerae</name>
    <dbReference type="NCBI Taxonomy" id="480658"/>
    <lineage>
        <taxon>Bacteria</taxon>
        <taxon>Pseudomonadati</taxon>
        <taxon>Pseudomonadota</taxon>
        <taxon>Betaproteobacteria</taxon>
        <taxon>Burkholderiales</taxon>
        <taxon>Burkholderiaceae</taxon>
        <taxon>Paraburkholderia</taxon>
    </lineage>
</organism>
<dbReference type="PANTHER" id="PTHR30097">
    <property type="entry name" value="CATION EFFLUX SYSTEM PROTEIN CUSB"/>
    <property type="match status" value="1"/>
</dbReference>
<sequence>MKSRLLLCSALLSVLVVGGAWFTYLTLAAHRSAQATEPSAAQRPAVQTVNGETVLVVSREMQRASHIEVSALSVITAAPARTAYATVVDLQSLFDLRNRLAAARADLDTFSAQAANSRVQFARSQTLFDDDRNVSRKTLQDADAAMQADAAKLRNARAALAGIDAMLRLQFGDALAKAAAAATSDLYDRLQTGRAAVVRMTLPVGESGEMPPQRITVDAPDGAEVVAQRLSASPVVDPAVQGEPWLYVTARPLPAGMRASAHVPAMRELAAASLAIPARAVLWYGGQTWVYVKTAPDRFARRFVPVTDSDNRDIIVTESFNASPNTSPNASLHAGDEVVTQGAQLLLSEELKPQGIATVCKDPPECDD</sequence>
<dbReference type="GO" id="GO:0015679">
    <property type="term" value="P:plasma membrane copper ion transport"/>
    <property type="evidence" value="ECO:0007669"/>
    <property type="project" value="TreeGrafter"/>
</dbReference>
<dbReference type="GO" id="GO:0060003">
    <property type="term" value="P:copper ion export"/>
    <property type="evidence" value="ECO:0007669"/>
    <property type="project" value="TreeGrafter"/>
</dbReference>
<keyword evidence="1" id="KW-0813">Transport</keyword>
<evidence type="ECO:0000313" key="2">
    <source>
        <dbReference type="EMBL" id="TDY40541.1"/>
    </source>
</evidence>
<dbReference type="OrthoDB" id="7059230at2"/>
<evidence type="ECO:0000256" key="1">
    <source>
        <dbReference type="ARBA" id="ARBA00022448"/>
    </source>
</evidence>
<dbReference type="AlphaFoldDB" id="A0A4R8LC83"/>
<reference evidence="2 3" key="1">
    <citation type="submission" date="2019-03" db="EMBL/GenBank/DDBJ databases">
        <title>Genomic Encyclopedia of Type Strains, Phase III (KMG-III): the genomes of soil and plant-associated and newly described type strains.</title>
        <authorList>
            <person name="Whitman W."/>
        </authorList>
    </citation>
    <scope>NUCLEOTIDE SEQUENCE [LARGE SCALE GENOMIC DNA]</scope>
    <source>
        <strain evidence="2 3">LMG 29544</strain>
    </source>
</reference>
<keyword evidence="3" id="KW-1185">Reference proteome</keyword>
<protein>
    <recommendedName>
        <fullName evidence="4">Multidrug efflux pump subunit AcrA (Membrane-fusion protein)</fullName>
    </recommendedName>
</protein>
<dbReference type="Gene3D" id="2.40.420.20">
    <property type="match status" value="1"/>
</dbReference>
<accession>A0A4R8LC83</accession>
<comment type="caution">
    <text evidence="2">The sequence shown here is derived from an EMBL/GenBank/DDBJ whole genome shotgun (WGS) entry which is preliminary data.</text>
</comment>
<proteinExistence type="predicted"/>
<dbReference type="EMBL" id="SORE01000024">
    <property type="protein sequence ID" value="TDY40541.1"/>
    <property type="molecule type" value="Genomic_DNA"/>
</dbReference>
<evidence type="ECO:0000313" key="3">
    <source>
        <dbReference type="Proteomes" id="UP000295509"/>
    </source>
</evidence>